<dbReference type="KEGG" id="yel:LC20_08510"/>
<sequence length="196" mass="21798">MEKFTDGYKIDPNVGGKAAIERLLAAYGFRTRQALCEQVGVSKSTMANRYSRDTFPADWIIQCALETGVSLKWLTTGEGSMTFDPATDIEPIDKLKLIDGKLHPANYLMIDKALLPSNLTKALILIDGDSTYFLDKEIKEVSDGLWLIEIEGRSSIKKLTRIPIGRVKITGEDVSFECSLEEVKLVARVVLTLIKN</sequence>
<evidence type="ECO:0000313" key="4">
    <source>
        <dbReference type="Proteomes" id="UP000230961"/>
    </source>
</evidence>
<dbReference type="InterPro" id="IPR032499">
    <property type="entry name" value="Phage_CI_C"/>
</dbReference>
<feature type="domain" description="Bacteriophage CI repressor C-terminal" evidence="2">
    <location>
        <begin position="92"/>
        <end position="190"/>
    </location>
</feature>
<evidence type="ECO:0000259" key="1">
    <source>
        <dbReference type="Pfam" id="PF07022"/>
    </source>
</evidence>
<dbReference type="GO" id="GO:0045892">
    <property type="term" value="P:negative regulation of DNA-templated transcription"/>
    <property type="evidence" value="ECO:0007669"/>
    <property type="project" value="InterPro"/>
</dbReference>
<dbReference type="Pfam" id="PF16452">
    <property type="entry name" value="Phage_CI_C"/>
    <property type="match status" value="1"/>
</dbReference>
<feature type="domain" description="Bacteriophage CI repressor N-terminal" evidence="1">
    <location>
        <begin position="18"/>
        <end position="81"/>
    </location>
</feature>
<dbReference type="EMBL" id="CP007448">
    <property type="protein sequence ID" value="ATX62952.1"/>
    <property type="molecule type" value="Genomic_DNA"/>
</dbReference>
<dbReference type="GO" id="GO:0051259">
    <property type="term" value="P:protein complex oligomerization"/>
    <property type="evidence" value="ECO:0007669"/>
    <property type="project" value="InterPro"/>
</dbReference>
<reference evidence="3 4" key="1">
    <citation type="submission" date="2017-11" db="EMBL/GenBank/DDBJ databases">
        <title>The complete genome sequence and comparative genome analysis of Yersinia enterocolitica strain LC20.</title>
        <authorList>
            <person name="Shi G."/>
            <person name="Su M."/>
            <person name="Liang J."/>
            <person name="Gu W."/>
            <person name="Xiao Y."/>
            <person name="Zhang Z."/>
            <person name="Qiu H."/>
            <person name="Duan R."/>
            <person name="Zhang Z."/>
            <person name="Li Y."/>
            <person name="Zhang X."/>
            <person name="Ling Y."/>
            <person name="Song L."/>
            <person name="Chen M."/>
            <person name="Zhao Y."/>
            <person name="Wu J."/>
            <person name="Jing H."/>
            <person name="Xiao J."/>
            <person name="Wang X."/>
        </authorList>
    </citation>
    <scope>NUCLEOTIDE SEQUENCE [LARGE SCALE GENOMIC DNA]</scope>
    <source>
        <strain evidence="3 4">LC20</strain>
    </source>
</reference>
<evidence type="ECO:0000259" key="2">
    <source>
        <dbReference type="Pfam" id="PF16452"/>
    </source>
</evidence>
<organism evidence="3 4">
    <name type="scientific">Yersinia enterocolitica LC20</name>
    <dbReference type="NCBI Taxonomy" id="1443113"/>
    <lineage>
        <taxon>Bacteria</taxon>
        <taxon>Pseudomonadati</taxon>
        <taxon>Pseudomonadota</taxon>
        <taxon>Gammaproteobacteria</taxon>
        <taxon>Enterobacterales</taxon>
        <taxon>Yersiniaceae</taxon>
        <taxon>Yersinia</taxon>
    </lineage>
</organism>
<dbReference type="InterPro" id="IPR010744">
    <property type="entry name" value="Phage_CI_N"/>
</dbReference>
<name>A0A7U5PGW9_YEREN</name>
<dbReference type="InterPro" id="IPR010982">
    <property type="entry name" value="Lambda_DNA-bd_dom_sf"/>
</dbReference>
<protein>
    <submittedName>
        <fullName evidence="3">Phage repressor protein</fullName>
    </submittedName>
</protein>
<proteinExistence type="predicted"/>
<dbReference type="AlphaFoldDB" id="A0A7U5PGW9"/>
<dbReference type="Gene3D" id="2.10.109.10">
    <property type="entry name" value="Umud Fragment, subunit A"/>
    <property type="match status" value="1"/>
</dbReference>
<dbReference type="GO" id="GO:0003677">
    <property type="term" value="F:DNA binding"/>
    <property type="evidence" value="ECO:0007669"/>
    <property type="project" value="InterPro"/>
</dbReference>
<dbReference type="Proteomes" id="UP000230961">
    <property type="component" value="Chromosome"/>
</dbReference>
<evidence type="ECO:0000313" key="3">
    <source>
        <dbReference type="EMBL" id="ATX62952.1"/>
    </source>
</evidence>
<dbReference type="Gene3D" id="1.10.260.40">
    <property type="entry name" value="lambda repressor-like DNA-binding domains"/>
    <property type="match status" value="1"/>
</dbReference>
<accession>A0A7U5PGW9</accession>
<dbReference type="Pfam" id="PF07022">
    <property type="entry name" value="Phage_CI_repr"/>
    <property type="match status" value="1"/>
</dbReference>
<gene>
    <name evidence="3" type="ORF">LC20_08510</name>
</gene>